<feature type="signal peptide" evidence="14">
    <location>
        <begin position="1"/>
        <end position="21"/>
    </location>
</feature>
<evidence type="ECO:0000256" key="2">
    <source>
        <dbReference type="ARBA" id="ARBA00004752"/>
    </source>
</evidence>
<dbReference type="Gene3D" id="2.60.410.10">
    <property type="entry name" value="D-Ala-D-Ala carboxypeptidase, C-terminal domain"/>
    <property type="match status" value="1"/>
</dbReference>
<dbReference type="SMART" id="SM00936">
    <property type="entry name" value="PBP5_C"/>
    <property type="match status" value="1"/>
</dbReference>
<evidence type="ECO:0000256" key="10">
    <source>
        <dbReference type="ARBA" id="ARBA00022984"/>
    </source>
</evidence>
<keyword evidence="10" id="KW-0573">Peptidoglycan synthesis</keyword>
<keyword evidence="8 16" id="KW-0378">Hydrolase</keyword>
<sequence>MKAFAAVFTSFMIFFSSLTMPAVTWAKQNDQNNQNNKLVDQVKSAILIEKDTGRVLFNKNSNKELPPASMTKIMTLLIIFKALDRHDISLSDKVRVSEHAASMGGSQVFLEPGEEMTVNELLKAIAIGSANDASMAMAEYIAGSEGDFVKKMNEEAKDLGLKHTHFENPTGLPAKNHYSTAHDMAIMAKALLHYEKVLKYTSKYEDYLRENSDEKFWLVNTNKMIKTYPGVDGLKTGYTNEAKYCLTATAKRNDMRVIAVVMGAPTTKERNKQVAKLFDYAFANYQTKKLVNAGHVVREVEVSKSQQGKVPVITQDRVVLLLKKGTDKNKIKTKIQINKNLHAPMKKGTTVGYYTVTSKGKTLSKTPLVVAENIKEASWWQLFKRNIGKMTNWG</sequence>
<comment type="catalytic activity">
    <reaction evidence="12">
        <text>Preferential cleavage: (Ac)2-L-Lys-D-Ala-|-D-Ala. Also transpeptidation of peptidyl-alanyl moieties that are N-acyl substituents of D-alanine.</text>
        <dbReference type="EC" id="3.4.16.4"/>
    </reaction>
</comment>
<protein>
    <recommendedName>
        <fullName evidence="4">serine-type D-Ala-D-Ala carboxypeptidase</fullName>
        <ecNumber evidence="4">3.4.16.4</ecNumber>
    </recommendedName>
</protein>
<name>A0ABW2PPZ9_9BACL</name>
<dbReference type="EMBL" id="JBHTCO010000001">
    <property type="protein sequence ID" value="MFC7391496.1"/>
    <property type="molecule type" value="Genomic_DNA"/>
</dbReference>
<dbReference type="InterPro" id="IPR012907">
    <property type="entry name" value="Peptidase_S11_C"/>
</dbReference>
<reference evidence="17" key="1">
    <citation type="journal article" date="2019" name="Int. J. Syst. Evol. Microbiol.">
        <title>The Global Catalogue of Microorganisms (GCM) 10K type strain sequencing project: providing services to taxonomists for standard genome sequencing and annotation.</title>
        <authorList>
            <consortium name="The Broad Institute Genomics Platform"/>
            <consortium name="The Broad Institute Genome Sequencing Center for Infectious Disease"/>
            <person name="Wu L."/>
            <person name="Ma J."/>
        </authorList>
    </citation>
    <scope>NUCLEOTIDE SEQUENCE [LARGE SCALE GENOMIC DNA]</scope>
    <source>
        <strain evidence="17">CGMCC 1.16305</strain>
    </source>
</reference>
<keyword evidence="7 14" id="KW-0732">Signal</keyword>
<dbReference type="InterPro" id="IPR001967">
    <property type="entry name" value="Peptidase_S11_N"/>
</dbReference>
<evidence type="ECO:0000256" key="11">
    <source>
        <dbReference type="ARBA" id="ARBA00023316"/>
    </source>
</evidence>
<evidence type="ECO:0000256" key="7">
    <source>
        <dbReference type="ARBA" id="ARBA00022729"/>
    </source>
</evidence>
<keyword evidence="5 16" id="KW-0121">Carboxypeptidase</keyword>
<dbReference type="GO" id="GO:0004180">
    <property type="term" value="F:carboxypeptidase activity"/>
    <property type="evidence" value="ECO:0007669"/>
    <property type="project" value="UniProtKB-KW"/>
</dbReference>
<keyword evidence="6" id="KW-0645">Protease</keyword>
<dbReference type="InterPro" id="IPR037167">
    <property type="entry name" value="Peptidase_S11_C_sf"/>
</dbReference>
<evidence type="ECO:0000256" key="5">
    <source>
        <dbReference type="ARBA" id="ARBA00022645"/>
    </source>
</evidence>
<gene>
    <name evidence="16" type="ORF">ACFQRG_00530</name>
</gene>
<evidence type="ECO:0000256" key="6">
    <source>
        <dbReference type="ARBA" id="ARBA00022670"/>
    </source>
</evidence>
<comment type="function">
    <text evidence="1">Removes C-terminal D-alanyl residues from sugar-peptide cell wall precursors.</text>
</comment>
<evidence type="ECO:0000256" key="14">
    <source>
        <dbReference type="SAM" id="SignalP"/>
    </source>
</evidence>
<dbReference type="SUPFAM" id="SSF56601">
    <property type="entry name" value="beta-lactamase/transpeptidase-like"/>
    <property type="match status" value="1"/>
</dbReference>
<dbReference type="Pfam" id="PF00768">
    <property type="entry name" value="Peptidase_S11"/>
    <property type="match status" value="1"/>
</dbReference>
<evidence type="ECO:0000256" key="3">
    <source>
        <dbReference type="ARBA" id="ARBA00007164"/>
    </source>
</evidence>
<comment type="caution">
    <text evidence="16">The sequence shown here is derived from an EMBL/GenBank/DDBJ whole genome shotgun (WGS) entry which is preliminary data.</text>
</comment>
<dbReference type="SUPFAM" id="SSF69189">
    <property type="entry name" value="Penicillin-binding protein associated domain"/>
    <property type="match status" value="1"/>
</dbReference>
<comment type="similarity">
    <text evidence="3 13">Belongs to the peptidase S11 family.</text>
</comment>
<evidence type="ECO:0000256" key="1">
    <source>
        <dbReference type="ARBA" id="ARBA00003217"/>
    </source>
</evidence>
<keyword evidence="11" id="KW-0961">Cell wall biogenesis/degradation</keyword>
<dbReference type="InterPro" id="IPR018044">
    <property type="entry name" value="Peptidase_S11"/>
</dbReference>
<evidence type="ECO:0000313" key="16">
    <source>
        <dbReference type="EMBL" id="MFC7391496.1"/>
    </source>
</evidence>
<evidence type="ECO:0000256" key="13">
    <source>
        <dbReference type="RuleBase" id="RU004016"/>
    </source>
</evidence>
<dbReference type="Pfam" id="PF07943">
    <property type="entry name" value="PBP5_C"/>
    <property type="match status" value="1"/>
</dbReference>
<organism evidence="16 17">
    <name type="scientific">Scopulibacillus cellulosilyticus</name>
    <dbReference type="NCBI Taxonomy" id="2665665"/>
    <lineage>
        <taxon>Bacteria</taxon>
        <taxon>Bacillati</taxon>
        <taxon>Bacillota</taxon>
        <taxon>Bacilli</taxon>
        <taxon>Bacillales</taxon>
        <taxon>Sporolactobacillaceae</taxon>
        <taxon>Scopulibacillus</taxon>
    </lineage>
</organism>
<evidence type="ECO:0000259" key="15">
    <source>
        <dbReference type="SMART" id="SM00936"/>
    </source>
</evidence>
<dbReference type="Proteomes" id="UP001596505">
    <property type="component" value="Unassembled WGS sequence"/>
</dbReference>
<dbReference type="PANTHER" id="PTHR21581:SF6">
    <property type="entry name" value="TRAFFICKING PROTEIN PARTICLE COMPLEX SUBUNIT 12"/>
    <property type="match status" value="1"/>
</dbReference>
<keyword evidence="9" id="KW-0133">Cell shape</keyword>
<dbReference type="InterPro" id="IPR015956">
    <property type="entry name" value="Peniciliin-bd_prot_C_sf"/>
</dbReference>
<keyword evidence="17" id="KW-1185">Reference proteome</keyword>
<proteinExistence type="inferred from homology"/>
<dbReference type="Gene3D" id="3.40.710.10">
    <property type="entry name" value="DD-peptidase/beta-lactamase superfamily"/>
    <property type="match status" value="1"/>
</dbReference>
<evidence type="ECO:0000256" key="4">
    <source>
        <dbReference type="ARBA" id="ARBA00012448"/>
    </source>
</evidence>
<comment type="pathway">
    <text evidence="2">Cell wall biogenesis; peptidoglycan biosynthesis.</text>
</comment>
<evidence type="ECO:0000256" key="8">
    <source>
        <dbReference type="ARBA" id="ARBA00022801"/>
    </source>
</evidence>
<evidence type="ECO:0000256" key="12">
    <source>
        <dbReference type="ARBA" id="ARBA00034000"/>
    </source>
</evidence>
<evidence type="ECO:0000256" key="9">
    <source>
        <dbReference type="ARBA" id="ARBA00022960"/>
    </source>
</evidence>
<dbReference type="PANTHER" id="PTHR21581">
    <property type="entry name" value="D-ALANYL-D-ALANINE CARBOXYPEPTIDASE"/>
    <property type="match status" value="1"/>
</dbReference>
<feature type="chain" id="PRO_5046675417" description="serine-type D-Ala-D-Ala carboxypeptidase" evidence="14">
    <location>
        <begin position="22"/>
        <end position="394"/>
    </location>
</feature>
<accession>A0ABW2PPZ9</accession>
<evidence type="ECO:0000313" key="17">
    <source>
        <dbReference type="Proteomes" id="UP001596505"/>
    </source>
</evidence>
<dbReference type="InterPro" id="IPR012338">
    <property type="entry name" value="Beta-lactam/transpept-like"/>
</dbReference>
<feature type="domain" description="Peptidase S11 D-Ala-D-Ala carboxypeptidase A C-terminal" evidence="15">
    <location>
        <begin position="285"/>
        <end position="376"/>
    </location>
</feature>
<dbReference type="PRINTS" id="PR00725">
    <property type="entry name" value="DADACBPTASE1"/>
</dbReference>
<dbReference type="RefSeq" id="WP_380962559.1">
    <property type="nucleotide sequence ID" value="NZ_JBHTCO010000001.1"/>
</dbReference>
<dbReference type="EC" id="3.4.16.4" evidence="4"/>